<evidence type="ECO:0000256" key="10">
    <source>
        <dbReference type="ARBA" id="ARBA00023136"/>
    </source>
</evidence>
<comment type="subcellular location">
    <subcellularLocation>
        <location evidence="1">Membrane</location>
        <topology evidence="1">Single-pass membrane protein</topology>
    </subcellularLocation>
</comment>
<dbReference type="InterPro" id="IPR036396">
    <property type="entry name" value="Cyt_P450_sf"/>
</dbReference>
<evidence type="ECO:0000256" key="11">
    <source>
        <dbReference type="PIRSR" id="PIRSR602401-1"/>
    </source>
</evidence>
<dbReference type="InterPro" id="IPR001128">
    <property type="entry name" value="Cyt_P450"/>
</dbReference>
<evidence type="ECO:0000256" key="13">
    <source>
        <dbReference type="SAM" id="Phobius"/>
    </source>
</evidence>
<keyword evidence="4 13" id="KW-0812">Transmembrane</keyword>
<keyword evidence="3 11" id="KW-0349">Heme</keyword>
<dbReference type="PANTHER" id="PTHR24282">
    <property type="entry name" value="CYTOCHROME P450 FAMILY MEMBER"/>
    <property type="match status" value="1"/>
</dbReference>
<dbReference type="OrthoDB" id="1470350at2759"/>
<dbReference type="GO" id="GO:0016020">
    <property type="term" value="C:membrane"/>
    <property type="evidence" value="ECO:0007669"/>
    <property type="project" value="UniProtKB-SubCell"/>
</dbReference>
<dbReference type="RefSeq" id="XP_022141037.1">
    <property type="nucleotide sequence ID" value="XM_022285345.1"/>
</dbReference>
<keyword evidence="5 11" id="KW-0479">Metal-binding</keyword>
<dbReference type="InterPro" id="IPR002401">
    <property type="entry name" value="Cyt_P450_E_grp-I"/>
</dbReference>
<comment type="similarity">
    <text evidence="2 12">Belongs to the cytochrome P450 family.</text>
</comment>
<dbReference type="PRINTS" id="PR00463">
    <property type="entry name" value="EP450I"/>
</dbReference>
<evidence type="ECO:0000256" key="12">
    <source>
        <dbReference type="RuleBase" id="RU000461"/>
    </source>
</evidence>
<dbReference type="GO" id="GO:0004497">
    <property type="term" value="F:monooxygenase activity"/>
    <property type="evidence" value="ECO:0007669"/>
    <property type="project" value="UniProtKB-KW"/>
</dbReference>
<dbReference type="KEGG" id="mcha:111011538"/>
<name>A0A6J1CIQ8_MOMCH</name>
<keyword evidence="10 13" id="KW-0472">Membrane</keyword>
<dbReference type="Proteomes" id="UP000504603">
    <property type="component" value="Unplaced"/>
</dbReference>
<dbReference type="GO" id="GO:0016705">
    <property type="term" value="F:oxidoreductase activity, acting on paired donors, with incorporation or reduction of molecular oxygen"/>
    <property type="evidence" value="ECO:0007669"/>
    <property type="project" value="InterPro"/>
</dbReference>
<dbReference type="GO" id="GO:0020037">
    <property type="term" value="F:heme binding"/>
    <property type="evidence" value="ECO:0007669"/>
    <property type="project" value="InterPro"/>
</dbReference>
<dbReference type="Gene3D" id="1.10.630.10">
    <property type="entry name" value="Cytochrome P450"/>
    <property type="match status" value="1"/>
</dbReference>
<evidence type="ECO:0000256" key="4">
    <source>
        <dbReference type="ARBA" id="ARBA00022692"/>
    </source>
</evidence>
<evidence type="ECO:0000256" key="2">
    <source>
        <dbReference type="ARBA" id="ARBA00010617"/>
    </source>
</evidence>
<evidence type="ECO:0000256" key="5">
    <source>
        <dbReference type="ARBA" id="ARBA00022723"/>
    </source>
</evidence>
<dbReference type="PANTHER" id="PTHR24282:SF15">
    <property type="entry name" value="CYTOCHROME P450, FAMILY 715, SUBFAMILY A, POLYPEPTIDE 1"/>
    <property type="match status" value="1"/>
</dbReference>
<gene>
    <name evidence="15" type="primary">LOC111011538</name>
</gene>
<dbReference type="Pfam" id="PF00067">
    <property type="entry name" value="p450"/>
    <property type="match status" value="1"/>
</dbReference>
<evidence type="ECO:0000313" key="14">
    <source>
        <dbReference type="Proteomes" id="UP000504603"/>
    </source>
</evidence>
<keyword evidence="14" id="KW-1185">Reference proteome</keyword>
<keyword evidence="8 11" id="KW-0408">Iron</keyword>
<proteinExistence type="inferred from homology"/>
<evidence type="ECO:0000313" key="15">
    <source>
        <dbReference type="RefSeq" id="XP_022141037.1"/>
    </source>
</evidence>
<evidence type="ECO:0000256" key="1">
    <source>
        <dbReference type="ARBA" id="ARBA00004167"/>
    </source>
</evidence>
<evidence type="ECO:0000256" key="3">
    <source>
        <dbReference type="ARBA" id="ARBA00022617"/>
    </source>
</evidence>
<evidence type="ECO:0000256" key="6">
    <source>
        <dbReference type="ARBA" id="ARBA00022989"/>
    </source>
</evidence>
<dbReference type="SUPFAM" id="SSF48264">
    <property type="entry name" value="Cytochrome P450"/>
    <property type="match status" value="1"/>
</dbReference>
<keyword evidence="9 12" id="KW-0503">Monooxygenase</keyword>
<dbReference type="PRINTS" id="PR00385">
    <property type="entry name" value="P450"/>
</dbReference>
<keyword evidence="7 12" id="KW-0560">Oxidoreductase</keyword>
<evidence type="ECO:0000256" key="8">
    <source>
        <dbReference type="ARBA" id="ARBA00023004"/>
    </source>
</evidence>
<comment type="cofactor">
    <cofactor evidence="11">
        <name>heme</name>
        <dbReference type="ChEBI" id="CHEBI:30413"/>
    </cofactor>
</comment>
<protein>
    <submittedName>
        <fullName evidence="15">Cytokinin hydroxylase</fullName>
    </submittedName>
</protein>
<dbReference type="InterPro" id="IPR050665">
    <property type="entry name" value="Cytochrome_P450_Monooxygen"/>
</dbReference>
<dbReference type="GeneID" id="111011538"/>
<feature type="transmembrane region" description="Helical" evidence="13">
    <location>
        <begin position="6"/>
        <end position="30"/>
    </location>
</feature>
<dbReference type="InterPro" id="IPR017972">
    <property type="entry name" value="Cyt_P450_CS"/>
</dbReference>
<dbReference type="GO" id="GO:0005506">
    <property type="term" value="F:iron ion binding"/>
    <property type="evidence" value="ECO:0007669"/>
    <property type="project" value="InterPro"/>
</dbReference>
<evidence type="ECO:0000256" key="9">
    <source>
        <dbReference type="ARBA" id="ARBA00023033"/>
    </source>
</evidence>
<reference evidence="15" key="1">
    <citation type="submission" date="2025-08" db="UniProtKB">
        <authorList>
            <consortium name="RefSeq"/>
        </authorList>
    </citation>
    <scope>IDENTIFICATION</scope>
    <source>
        <strain evidence="15">OHB3-1</strain>
    </source>
</reference>
<feature type="binding site" description="axial binding residue" evidence="11">
    <location>
        <position position="480"/>
    </location>
    <ligand>
        <name>heme</name>
        <dbReference type="ChEBI" id="CHEBI:30413"/>
    </ligand>
    <ligandPart>
        <name>Fe</name>
        <dbReference type="ChEBI" id="CHEBI:18248"/>
    </ligandPart>
</feature>
<evidence type="ECO:0000256" key="7">
    <source>
        <dbReference type="ARBA" id="ARBA00023002"/>
    </source>
</evidence>
<sequence>MEWIGVIVWGIIRVSLVVLLVRVVFSWWILPVLAHRKLKRNGFNGGPPPRFPLGNITEIKNTMKKAAASAAAAAINGGAGAFSSSSNISHDIHSTVFPYFAQWQTSYGKKFVYWLGTEPFLYIAEPQFVKNMSEAVMGKGWGKPAVFRNDREPMFGDGLVMTEGDDWIRHRHILTPAFNPANLKAMTRLMVGSTTKMLDEWARRLSSGGPEMDVEREITATAGDIIAKASFGICDRSGRDAFNKLRDLQFTLFRNSSYVGVPFSSIFLYPTRTLTAKRLGSEIDRLFLSIISERKQSPDASASDLLSRLIESQRNDSAPAAGKSWLTTRELVDECKTFFFGGHETTALAISWTMLLLATRPEWQTILREEIKEVIGDREIDFAMLSRLKKMGWVFNEVLRLYPSAPNIQRQAKGDIKVGDTTIPKGTNIWIDIVAMHHDPSLWGDDVNEFKPERFEKDSIHGGCKHKMGYLPFGFGGRMCIGRNLSSMEYKIVLTLIISRFSLSISPSYSHSPAILLSLRPAHGLPLILKPLHP</sequence>
<dbReference type="AlphaFoldDB" id="A0A6J1CIQ8"/>
<organism evidence="14 15">
    <name type="scientific">Momordica charantia</name>
    <name type="common">Bitter gourd</name>
    <name type="synonym">Balsam pear</name>
    <dbReference type="NCBI Taxonomy" id="3673"/>
    <lineage>
        <taxon>Eukaryota</taxon>
        <taxon>Viridiplantae</taxon>
        <taxon>Streptophyta</taxon>
        <taxon>Embryophyta</taxon>
        <taxon>Tracheophyta</taxon>
        <taxon>Spermatophyta</taxon>
        <taxon>Magnoliopsida</taxon>
        <taxon>eudicotyledons</taxon>
        <taxon>Gunneridae</taxon>
        <taxon>Pentapetalae</taxon>
        <taxon>rosids</taxon>
        <taxon>fabids</taxon>
        <taxon>Cucurbitales</taxon>
        <taxon>Cucurbitaceae</taxon>
        <taxon>Momordiceae</taxon>
        <taxon>Momordica</taxon>
    </lineage>
</organism>
<keyword evidence="6 13" id="KW-1133">Transmembrane helix</keyword>
<dbReference type="PROSITE" id="PS00086">
    <property type="entry name" value="CYTOCHROME_P450"/>
    <property type="match status" value="1"/>
</dbReference>
<accession>A0A6J1CIQ8</accession>